<evidence type="ECO:0000256" key="1">
    <source>
        <dbReference type="SAM" id="MobiDB-lite"/>
    </source>
</evidence>
<keyword evidence="2" id="KW-0472">Membrane</keyword>
<dbReference type="EMBL" id="BAAABU010000035">
    <property type="protein sequence ID" value="GAA0263243.1"/>
    <property type="molecule type" value="Genomic_DNA"/>
</dbReference>
<feature type="compositionally biased region" description="Gly residues" evidence="1">
    <location>
        <begin position="67"/>
        <end position="76"/>
    </location>
</feature>
<feature type="region of interest" description="Disordered" evidence="1">
    <location>
        <begin position="30"/>
        <end position="49"/>
    </location>
</feature>
<comment type="caution">
    <text evidence="3">The sequence shown here is derived from an EMBL/GenBank/DDBJ whole genome shotgun (WGS) entry which is preliminary data.</text>
</comment>
<dbReference type="RefSeq" id="WP_343940188.1">
    <property type="nucleotide sequence ID" value="NZ_BAAABU010000035.1"/>
</dbReference>
<evidence type="ECO:0000256" key="2">
    <source>
        <dbReference type="SAM" id="Phobius"/>
    </source>
</evidence>
<sequence>MQPWVYGVLFCAVLIGIALVVDRRARAKRAGLQRPADTRGRSKADPVVRARIDNPGSAGIAERAEGRVGGNGGAGV</sequence>
<gene>
    <name evidence="3" type="ORF">GCM10010492_75390</name>
</gene>
<name>A0ABP3EH21_9PSEU</name>
<evidence type="ECO:0000313" key="3">
    <source>
        <dbReference type="EMBL" id="GAA0263243.1"/>
    </source>
</evidence>
<dbReference type="Proteomes" id="UP001500416">
    <property type="component" value="Unassembled WGS sequence"/>
</dbReference>
<feature type="transmembrane region" description="Helical" evidence="2">
    <location>
        <begin position="6"/>
        <end position="25"/>
    </location>
</feature>
<feature type="region of interest" description="Disordered" evidence="1">
    <location>
        <begin position="57"/>
        <end position="76"/>
    </location>
</feature>
<organism evidence="3 4">
    <name type="scientific">Saccharothrix mutabilis subsp. mutabilis</name>
    <dbReference type="NCBI Taxonomy" id="66855"/>
    <lineage>
        <taxon>Bacteria</taxon>
        <taxon>Bacillati</taxon>
        <taxon>Actinomycetota</taxon>
        <taxon>Actinomycetes</taxon>
        <taxon>Pseudonocardiales</taxon>
        <taxon>Pseudonocardiaceae</taxon>
        <taxon>Saccharothrix</taxon>
    </lineage>
</organism>
<accession>A0ABP3EH21</accession>
<keyword evidence="2" id="KW-0812">Transmembrane</keyword>
<proteinExistence type="predicted"/>
<evidence type="ECO:0000313" key="4">
    <source>
        <dbReference type="Proteomes" id="UP001500416"/>
    </source>
</evidence>
<keyword evidence="2" id="KW-1133">Transmembrane helix</keyword>
<feature type="compositionally biased region" description="Basic and acidic residues" evidence="1">
    <location>
        <begin position="36"/>
        <end position="49"/>
    </location>
</feature>
<keyword evidence="4" id="KW-1185">Reference proteome</keyword>
<protein>
    <submittedName>
        <fullName evidence="3">Uncharacterized protein</fullName>
    </submittedName>
</protein>
<reference evidence="4" key="1">
    <citation type="journal article" date="2019" name="Int. J. Syst. Evol. Microbiol.">
        <title>The Global Catalogue of Microorganisms (GCM) 10K type strain sequencing project: providing services to taxonomists for standard genome sequencing and annotation.</title>
        <authorList>
            <consortium name="The Broad Institute Genomics Platform"/>
            <consortium name="The Broad Institute Genome Sequencing Center for Infectious Disease"/>
            <person name="Wu L."/>
            <person name="Ma J."/>
        </authorList>
    </citation>
    <scope>NUCLEOTIDE SEQUENCE [LARGE SCALE GENOMIC DNA]</scope>
    <source>
        <strain evidence="4">JCM 3380</strain>
    </source>
</reference>